<proteinExistence type="inferred from homology"/>
<dbReference type="InterPro" id="IPR002363">
    <property type="entry name" value="Ribosomal_uL10_CS_bac"/>
</dbReference>
<keyword evidence="8" id="KW-1185">Reference proteome</keyword>
<name>A0A388SAG8_9BURK</name>
<evidence type="ECO:0000256" key="4">
    <source>
        <dbReference type="ARBA" id="ARBA00023274"/>
    </source>
</evidence>
<evidence type="ECO:0000313" key="7">
    <source>
        <dbReference type="EMBL" id="GBO93206.1"/>
    </source>
</evidence>
<keyword evidence="6" id="KW-0694">RNA-binding</keyword>
<dbReference type="Gene3D" id="3.30.70.1730">
    <property type="match status" value="1"/>
</dbReference>
<dbReference type="InterPro" id="IPR001790">
    <property type="entry name" value="Ribosomal_uL10"/>
</dbReference>
<dbReference type="GO" id="GO:0015934">
    <property type="term" value="C:large ribosomal subunit"/>
    <property type="evidence" value="ECO:0007669"/>
    <property type="project" value="InterPro"/>
</dbReference>
<dbReference type="CDD" id="cd05797">
    <property type="entry name" value="Ribosomal_L10"/>
    <property type="match status" value="1"/>
</dbReference>
<dbReference type="GO" id="GO:0006412">
    <property type="term" value="P:translation"/>
    <property type="evidence" value="ECO:0007669"/>
    <property type="project" value="UniProtKB-UniRule"/>
</dbReference>
<evidence type="ECO:0000256" key="1">
    <source>
        <dbReference type="ARBA" id="ARBA00002633"/>
    </source>
</evidence>
<dbReference type="Gene3D" id="6.10.250.290">
    <property type="match status" value="1"/>
</dbReference>
<dbReference type="SUPFAM" id="SSF160369">
    <property type="entry name" value="Ribosomal protein L10-like"/>
    <property type="match status" value="1"/>
</dbReference>
<evidence type="ECO:0000256" key="2">
    <source>
        <dbReference type="ARBA" id="ARBA00008889"/>
    </source>
</evidence>
<comment type="caution">
    <text evidence="7">The sequence shown here is derived from an EMBL/GenBank/DDBJ whole genome shotgun (WGS) entry which is preliminary data.</text>
</comment>
<evidence type="ECO:0000256" key="3">
    <source>
        <dbReference type="ARBA" id="ARBA00022980"/>
    </source>
</evidence>
<dbReference type="Pfam" id="PF00466">
    <property type="entry name" value="Ribosomal_L10"/>
    <property type="match status" value="1"/>
</dbReference>
<keyword evidence="4 6" id="KW-0687">Ribonucleoprotein</keyword>
<comment type="function">
    <text evidence="1 6">Forms part of the ribosomal stalk, playing a central role in the interaction of the ribosome with GTP-bound translation factors.</text>
</comment>
<dbReference type="NCBIfam" id="NF000955">
    <property type="entry name" value="PRK00099.1-1"/>
    <property type="match status" value="1"/>
</dbReference>
<accession>A0A388SAG8</accession>
<dbReference type="PANTHER" id="PTHR11560">
    <property type="entry name" value="39S RIBOSOMAL PROTEIN L10, MITOCHONDRIAL"/>
    <property type="match status" value="1"/>
</dbReference>
<sequence length="188" mass="20121">MLVTSTSEWSQTMGLNRQDKAAVIEEVKALAAESTSLIFADYRGLSVEAITALRKEARQNGVKLRVAKNTLVSRAVAETPFACAADSFTGPLVYGFSADPVALAKVLFNFAKKNEAFAIKGGVMDGKALDLAAIEALSTMPSRDELIAKLMATMNEPIAKFVRTLNEVPARLVRTVAAVRDSKEQAAA</sequence>
<dbReference type="EMBL" id="BGZJ01000001">
    <property type="protein sequence ID" value="GBO93206.1"/>
    <property type="molecule type" value="Genomic_DNA"/>
</dbReference>
<comment type="similarity">
    <text evidence="2 6">Belongs to the universal ribosomal protein uL10 family.</text>
</comment>
<dbReference type="HAMAP" id="MF_00362">
    <property type="entry name" value="Ribosomal_uL10"/>
    <property type="match status" value="1"/>
</dbReference>
<reference evidence="7 8" key="1">
    <citation type="journal article" date="2018" name="Int. J. Syst. Evol. Microbiol.">
        <title>Mesosutterella multiformis gen. nov., sp. nov., a member of the family Sutterellaceae and Sutterella megalosphaeroides sp. nov., isolated from human faeces.</title>
        <authorList>
            <person name="Sakamoto M."/>
            <person name="Ikeyama N."/>
            <person name="Kunihiro T."/>
            <person name="Iino T."/>
            <person name="Yuki M."/>
            <person name="Ohkuma M."/>
        </authorList>
    </citation>
    <scope>NUCLEOTIDE SEQUENCE [LARGE SCALE GENOMIC DNA]</scope>
    <source>
        <strain evidence="7 8">4NBBH2</strain>
    </source>
</reference>
<dbReference type="GO" id="GO:0003735">
    <property type="term" value="F:structural constituent of ribosome"/>
    <property type="evidence" value="ECO:0007669"/>
    <property type="project" value="InterPro"/>
</dbReference>
<gene>
    <name evidence="6 7" type="primary">rplJ</name>
    <name evidence="7" type="ORF">MESMUL_05600</name>
</gene>
<dbReference type="InterPro" id="IPR022973">
    <property type="entry name" value="Ribosomal_uL10_bac"/>
</dbReference>
<dbReference type="GO" id="GO:0070180">
    <property type="term" value="F:large ribosomal subunit rRNA binding"/>
    <property type="evidence" value="ECO:0007669"/>
    <property type="project" value="UniProtKB-UniRule"/>
</dbReference>
<comment type="subunit">
    <text evidence="6">Part of the ribosomal stalk of the 50S ribosomal subunit. The N-terminus interacts with L11 and the large rRNA to form the base of the stalk. The C-terminus forms an elongated spine to which L12 dimers bind in a sequential fashion forming a multimeric L10(L12)X complex.</text>
</comment>
<evidence type="ECO:0000256" key="6">
    <source>
        <dbReference type="HAMAP-Rule" id="MF_00362"/>
    </source>
</evidence>
<keyword evidence="6" id="KW-0699">rRNA-binding</keyword>
<dbReference type="AlphaFoldDB" id="A0A388SAG8"/>
<dbReference type="PROSITE" id="PS01109">
    <property type="entry name" value="RIBOSOMAL_L10"/>
    <property type="match status" value="1"/>
</dbReference>
<evidence type="ECO:0000256" key="5">
    <source>
        <dbReference type="ARBA" id="ARBA00035202"/>
    </source>
</evidence>
<organism evidence="7 8">
    <name type="scientific">Mesosutterella multiformis</name>
    <dbReference type="NCBI Taxonomy" id="2259133"/>
    <lineage>
        <taxon>Bacteria</taxon>
        <taxon>Pseudomonadati</taxon>
        <taxon>Pseudomonadota</taxon>
        <taxon>Betaproteobacteria</taxon>
        <taxon>Burkholderiales</taxon>
        <taxon>Sutterellaceae</taxon>
        <taxon>Mesosutterella</taxon>
    </lineage>
</organism>
<evidence type="ECO:0000313" key="8">
    <source>
        <dbReference type="Proteomes" id="UP000266091"/>
    </source>
</evidence>
<dbReference type="InterPro" id="IPR043141">
    <property type="entry name" value="Ribosomal_uL10-like_sf"/>
</dbReference>
<keyword evidence="3 6" id="KW-0689">Ribosomal protein</keyword>
<dbReference type="Proteomes" id="UP000266091">
    <property type="component" value="Unassembled WGS sequence"/>
</dbReference>
<protein>
    <recommendedName>
        <fullName evidence="5 6">Large ribosomal subunit protein uL10</fullName>
    </recommendedName>
</protein>
<dbReference type="InterPro" id="IPR047865">
    <property type="entry name" value="Ribosomal_uL10_bac_type"/>
</dbReference>